<dbReference type="Proteomes" id="UP000077519">
    <property type="component" value="Unassembled WGS sequence"/>
</dbReference>
<dbReference type="EMBL" id="LVHI01000024">
    <property type="protein sequence ID" value="OAK52339.1"/>
    <property type="molecule type" value="Genomic_DNA"/>
</dbReference>
<dbReference type="AlphaFoldDB" id="A0A177YAW4"/>
<evidence type="ECO:0000313" key="2">
    <source>
        <dbReference type="EMBL" id="OAK52339.1"/>
    </source>
</evidence>
<proteinExistence type="predicted"/>
<comment type="caution">
    <text evidence="2">The sequence shown here is derived from an EMBL/GenBank/DDBJ whole genome shotgun (WGS) entry which is preliminary data.</text>
</comment>
<keyword evidence="3" id="KW-1185">Reference proteome</keyword>
<evidence type="ECO:0000256" key="1">
    <source>
        <dbReference type="SAM" id="MobiDB-lite"/>
    </source>
</evidence>
<dbReference type="SUPFAM" id="SSF55961">
    <property type="entry name" value="Bet v1-like"/>
    <property type="match status" value="1"/>
</dbReference>
<organism evidence="2 3">
    <name type="scientific">Rhodococcoides kyotonense</name>
    <dbReference type="NCBI Taxonomy" id="398843"/>
    <lineage>
        <taxon>Bacteria</taxon>
        <taxon>Bacillati</taxon>
        <taxon>Actinomycetota</taxon>
        <taxon>Actinomycetes</taxon>
        <taxon>Mycobacteriales</taxon>
        <taxon>Nocardiaceae</taxon>
        <taxon>Rhodococcoides</taxon>
    </lineage>
</organism>
<evidence type="ECO:0000313" key="3">
    <source>
        <dbReference type="Proteomes" id="UP000077519"/>
    </source>
</evidence>
<dbReference type="Pfam" id="PF10698">
    <property type="entry name" value="DUF2505"/>
    <property type="match status" value="1"/>
</dbReference>
<protein>
    <recommendedName>
        <fullName evidence="4">DUF2505 domain-containing protein</fullName>
    </recommendedName>
</protein>
<dbReference type="RefSeq" id="WP_068429297.1">
    <property type="nucleotide sequence ID" value="NZ_LVHI01000024.1"/>
</dbReference>
<dbReference type="InterPro" id="IPR023393">
    <property type="entry name" value="START-like_dom_sf"/>
</dbReference>
<dbReference type="InterPro" id="IPR019639">
    <property type="entry name" value="DUF2505"/>
</dbReference>
<dbReference type="Gene3D" id="3.30.530.20">
    <property type="match status" value="1"/>
</dbReference>
<accession>A0A177YAW4</accession>
<evidence type="ECO:0008006" key="4">
    <source>
        <dbReference type="Google" id="ProtNLM"/>
    </source>
</evidence>
<reference evidence="2 3" key="1">
    <citation type="submission" date="2016-03" db="EMBL/GenBank/DDBJ databases">
        <title>Genome sequence of Rhodococcus kyotonensis KB10.</title>
        <authorList>
            <person name="Jeong H."/>
            <person name="Hong C.E."/>
            <person name="Jo S.H."/>
            <person name="Park J.M."/>
        </authorList>
    </citation>
    <scope>NUCLEOTIDE SEQUENCE [LARGE SCALE GENOMIC DNA]</scope>
    <source>
        <strain evidence="2 3">KB10</strain>
    </source>
</reference>
<feature type="region of interest" description="Disordered" evidence="1">
    <location>
        <begin position="153"/>
        <end position="172"/>
    </location>
</feature>
<sequence length="172" mass="18897">MSRDFEFTVSSEHSPEEVYEALNSEEQWLARFERAQKTDGYELTRHDHGGLTVDITDEVGTSELPGFVKKVVRGRLLVTRTDSWGPFDGDRADGTLAGGATAIPASVNGTMSLRPDGTGSIITVKGTSTVKIPLIGGKIESLINDMVRDMVEQETQETHDWAAEREQQEGQD</sequence>
<gene>
    <name evidence="2" type="ORF">A3K89_24630</name>
</gene>
<name>A0A177YAW4_9NOCA</name>